<reference evidence="1" key="1">
    <citation type="submission" date="2019-11" db="EMBL/GenBank/DDBJ databases">
        <title>Microbial mats filling the niche in hypersaline microbial mats.</title>
        <authorList>
            <person name="Wong H.L."/>
            <person name="Macleod F.I."/>
            <person name="White R.A. III"/>
            <person name="Burns B.P."/>
        </authorList>
    </citation>
    <scope>NUCLEOTIDE SEQUENCE</scope>
    <source>
        <strain evidence="1">Rbin_158</strain>
    </source>
</reference>
<evidence type="ECO:0000313" key="2">
    <source>
        <dbReference type="Proteomes" id="UP000649604"/>
    </source>
</evidence>
<proteinExistence type="predicted"/>
<dbReference type="SUPFAM" id="SSF56281">
    <property type="entry name" value="Metallo-hydrolase/oxidoreductase"/>
    <property type="match status" value="1"/>
</dbReference>
<accession>A0A9D5Q7P7</accession>
<dbReference type="Gene3D" id="3.60.15.10">
    <property type="entry name" value="Ribonuclease Z/Hydroxyacylglutathione hydrolase-like"/>
    <property type="match status" value="1"/>
</dbReference>
<organism evidence="1 2">
    <name type="scientific">candidate division KSB3 bacterium</name>
    <dbReference type="NCBI Taxonomy" id="2044937"/>
    <lineage>
        <taxon>Bacteria</taxon>
        <taxon>candidate division KSB3</taxon>
    </lineage>
</organism>
<gene>
    <name evidence="1" type="ORF">GF339_21055</name>
</gene>
<sequence length="246" mass="27271">MIPDTSCRYQYRLVQKGSLPLAPDHSRQRTVVHKCTSVLLWPAHEAPASVNTVLTDPCFPSGISRNVQRTLDKLSLTFQDIGYLFITHRHGDHLPHPALSTTPLLVQTDAHAPSSLSGLTTVPCPGHAPELHALVFRSATHQTVWIVGDAILNLTWLKAWEYYWPNIYTPSEIVQTWESVATIVCQADIIIPGHGSPFAVTIPLLKTLIARFPSAVHAERCPDVESRLQTRLAQLQAAYPETKAEP</sequence>
<dbReference type="EMBL" id="WJJP01000685">
    <property type="protein sequence ID" value="MBD3327089.1"/>
    <property type="molecule type" value="Genomic_DNA"/>
</dbReference>
<comment type="caution">
    <text evidence="1">The sequence shown here is derived from an EMBL/GenBank/DDBJ whole genome shotgun (WGS) entry which is preliminary data.</text>
</comment>
<name>A0A9D5Q7P7_9BACT</name>
<dbReference type="InterPro" id="IPR036866">
    <property type="entry name" value="RibonucZ/Hydroxyglut_hydro"/>
</dbReference>
<dbReference type="Proteomes" id="UP000649604">
    <property type="component" value="Unassembled WGS sequence"/>
</dbReference>
<dbReference type="AlphaFoldDB" id="A0A9D5Q7P7"/>
<evidence type="ECO:0000313" key="1">
    <source>
        <dbReference type="EMBL" id="MBD3327089.1"/>
    </source>
</evidence>
<protein>
    <recommendedName>
        <fullName evidence="3">Metallo-beta-lactamase domain-containing protein</fullName>
    </recommendedName>
</protein>
<evidence type="ECO:0008006" key="3">
    <source>
        <dbReference type="Google" id="ProtNLM"/>
    </source>
</evidence>